<dbReference type="EMBL" id="BGPR01025537">
    <property type="protein sequence ID" value="GBN94515.1"/>
    <property type="molecule type" value="Genomic_DNA"/>
</dbReference>
<organism evidence="1 2">
    <name type="scientific">Araneus ventricosus</name>
    <name type="common">Orbweaver spider</name>
    <name type="synonym">Epeira ventricosa</name>
    <dbReference type="NCBI Taxonomy" id="182803"/>
    <lineage>
        <taxon>Eukaryota</taxon>
        <taxon>Metazoa</taxon>
        <taxon>Ecdysozoa</taxon>
        <taxon>Arthropoda</taxon>
        <taxon>Chelicerata</taxon>
        <taxon>Arachnida</taxon>
        <taxon>Araneae</taxon>
        <taxon>Araneomorphae</taxon>
        <taxon>Entelegynae</taxon>
        <taxon>Araneoidea</taxon>
        <taxon>Araneidae</taxon>
        <taxon>Araneus</taxon>
    </lineage>
</organism>
<keyword evidence="2" id="KW-1185">Reference proteome</keyword>
<evidence type="ECO:0000313" key="2">
    <source>
        <dbReference type="Proteomes" id="UP000499080"/>
    </source>
</evidence>
<dbReference type="AlphaFoldDB" id="A0A4Y2T5U8"/>
<protein>
    <submittedName>
        <fullName evidence="1">Uncharacterized protein</fullName>
    </submittedName>
</protein>
<dbReference type="Proteomes" id="UP000499080">
    <property type="component" value="Unassembled WGS sequence"/>
</dbReference>
<accession>A0A4Y2T5U8</accession>
<evidence type="ECO:0000313" key="1">
    <source>
        <dbReference type="EMBL" id="GBN94515.1"/>
    </source>
</evidence>
<gene>
    <name evidence="1" type="ORF">AVEN_228317_1</name>
</gene>
<name>A0A4Y2T5U8_ARAVE</name>
<proteinExistence type="predicted"/>
<reference evidence="1 2" key="1">
    <citation type="journal article" date="2019" name="Sci. Rep.">
        <title>Orb-weaving spider Araneus ventricosus genome elucidates the spidroin gene catalogue.</title>
        <authorList>
            <person name="Kono N."/>
            <person name="Nakamura H."/>
            <person name="Ohtoshi R."/>
            <person name="Moran D.A.P."/>
            <person name="Shinohara A."/>
            <person name="Yoshida Y."/>
            <person name="Fujiwara M."/>
            <person name="Mori M."/>
            <person name="Tomita M."/>
            <person name="Arakawa K."/>
        </authorList>
    </citation>
    <scope>NUCLEOTIDE SEQUENCE [LARGE SCALE GENOMIC DNA]</scope>
</reference>
<sequence length="191" mass="22026">MSHLVVNFSSAAFSSILMARNPYEIRGENGDRSEVFFSLYFRTNGIHLRLLANRQEFFELLPLLCLDFSNYLSHFQRQVPSVAFSFILTARNPFEIRGGKDERSGVFFSLYFQTNGIHLRLLSNRQEFFEITSSLLGFSNYLDFNDRSHQLHSLSSSRLETLLKLGGNGERSEVFFFLVFSDKRNPPSPSV</sequence>
<comment type="caution">
    <text evidence="1">The sequence shown here is derived from an EMBL/GenBank/DDBJ whole genome shotgun (WGS) entry which is preliminary data.</text>
</comment>